<dbReference type="EMBL" id="NIRI02000077">
    <property type="protein sequence ID" value="KAG5441017.1"/>
    <property type="molecule type" value="Genomic_DNA"/>
</dbReference>
<accession>A0A8T1LSG5</accession>
<dbReference type="InterPro" id="IPR055469">
    <property type="entry name" value="DUF7041"/>
</dbReference>
<dbReference type="AlphaFoldDB" id="A0A8T1LSG5"/>
<name>A0A8T1LSG5_CLOSI</name>
<comment type="caution">
    <text evidence="2">The sequence shown here is derived from an EMBL/GenBank/DDBJ whole genome shotgun (WGS) entry which is preliminary data.</text>
</comment>
<dbReference type="PANTHER" id="PTHR33327">
    <property type="entry name" value="ENDONUCLEASE"/>
    <property type="match status" value="1"/>
</dbReference>
<evidence type="ECO:0000313" key="2">
    <source>
        <dbReference type="EMBL" id="KAG5441017.1"/>
    </source>
</evidence>
<evidence type="ECO:0000313" key="3">
    <source>
        <dbReference type="Proteomes" id="UP000286415"/>
    </source>
</evidence>
<gene>
    <name evidence="2" type="ORF">CSKR_204026</name>
</gene>
<dbReference type="Pfam" id="PF23055">
    <property type="entry name" value="DUF7041"/>
    <property type="match status" value="1"/>
</dbReference>
<reference evidence="2 3" key="1">
    <citation type="journal article" date="2018" name="Biotechnol. Adv.">
        <title>Improved genomic resources and new bioinformatic workflow for the carcinogenic parasite Clonorchis sinensis: Biotechnological implications.</title>
        <authorList>
            <person name="Wang D."/>
            <person name="Korhonen P.K."/>
            <person name="Gasser R.B."/>
            <person name="Young N.D."/>
        </authorList>
    </citation>
    <scope>NUCLEOTIDE SEQUENCE [LARGE SCALE GENOMIC DNA]</scope>
    <source>
        <strain evidence="2">Cs-k2</strain>
    </source>
</reference>
<dbReference type="Proteomes" id="UP000286415">
    <property type="component" value="Unassembled WGS sequence"/>
</dbReference>
<reference evidence="2 3" key="2">
    <citation type="journal article" date="2021" name="Genomics">
        <title>High-quality reference genome for Clonorchis sinensis.</title>
        <authorList>
            <person name="Young N.D."/>
            <person name="Stroehlein A.J."/>
            <person name="Kinkar L."/>
            <person name="Wang T."/>
            <person name="Sohn W.M."/>
            <person name="Chang B.C.H."/>
            <person name="Kaur P."/>
            <person name="Weisz D."/>
            <person name="Dudchenko O."/>
            <person name="Aiden E.L."/>
            <person name="Korhonen P.K."/>
            <person name="Gasser R.B."/>
        </authorList>
    </citation>
    <scope>NUCLEOTIDE SEQUENCE [LARGE SCALE GENOMIC DNA]</scope>
    <source>
        <strain evidence="2">Cs-k2</strain>
    </source>
</reference>
<keyword evidence="3" id="KW-1185">Reference proteome</keyword>
<sequence length="274" mass="30920">MSNEDELNTELVENAVHVKLPAFGVNNPRVWFIQLECYFHFRRITSQQTMFSYVVSQLPTEVAAEVIDLIDPMPASNPYNTLKAAIIKRTATSDEANLQKLLAGVELGDRTPSQLLRHMQSLVCGKSFDDAILRQLWLQCLPLSTRQILTTQSDVPLSSLAETADKIHECFADRLIASTSQQHIQRNDNPVIARLDRMQAQIDQLAATVNRVVTTVEWITTSRKSRSVSRKPTSPSRNPNRFCYYHTKFKDKAQRCTPPCAYVSPDQGNSLASQ</sequence>
<dbReference type="OrthoDB" id="6251906at2759"/>
<protein>
    <recommendedName>
        <fullName evidence="1">DUF7041 domain-containing protein</fullName>
    </recommendedName>
</protein>
<feature type="domain" description="DUF7041" evidence="1">
    <location>
        <begin position="20"/>
        <end position="102"/>
    </location>
</feature>
<evidence type="ECO:0000259" key="1">
    <source>
        <dbReference type="Pfam" id="PF23055"/>
    </source>
</evidence>
<organism evidence="2 3">
    <name type="scientific">Clonorchis sinensis</name>
    <name type="common">Chinese liver fluke</name>
    <dbReference type="NCBI Taxonomy" id="79923"/>
    <lineage>
        <taxon>Eukaryota</taxon>
        <taxon>Metazoa</taxon>
        <taxon>Spiralia</taxon>
        <taxon>Lophotrochozoa</taxon>
        <taxon>Platyhelminthes</taxon>
        <taxon>Trematoda</taxon>
        <taxon>Digenea</taxon>
        <taxon>Opisthorchiida</taxon>
        <taxon>Opisthorchiata</taxon>
        <taxon>Opisthorchiidae</taxon>
        <taxon>Clonorchis</taxon>
    </lineage>
</organism>
<proteinExistence type="predicted"/>
<dbReference type="PANTHER" id="PTHR33327:SF3">
    <property type="entry name" value="RNA-DIRECTED DNA POLYMERASE"/>
    <property type="match status" value="1"/>
</dbReference>